<accession>A0A6J4U8X6</accession>
<feature type="compositionally biased region" description="Basic residues" evidence="1">
    <location>
        <begin position="17"/>
        <end position="27"/>
    </location>
</feature>
<feature type="non-terminal residue" evidence="2">
    <location>
        <position position="1"/>
    </location>
</feature>
<organism evidence="2">
    <name type="scientific">uncultured Thermomicrobiales bacterium</name>
    <dbReference type="NCBI Taxonomy" id="1645740"/>
    <lineage>
        <taxon>Bacteria</taxon>
        <taxon>Pseudomonadati</taxon>
        <taxon>Thermomicrobiota</taxon>
        <taxon>Thermomicrobia</taxon>
        <taxon>Thermomicrobiales</taxon>
        <taxon>environmental samples</taxon>
    </lineage>
</organism>
<evidence type="ECO:0000256" key="1">
    <source>
        <dbReference type="SAM" id="MobiDB-lite"/>
    </source>
</evidence>
<proteinExistence type="predicted"/>
<reference evidence="2" key="1">
    <citation type="submission" date="2020-02" db="EMBL/GenBank/DDBJ databases">
        <authorList>
            <person name="Meier V. D."/>
        </authorList>
    </citation>
    <scope>NUCLEOTIDE SEQUENCE</scope>
    <source>
        <strain evidence="2">AVDCRST_MAG59</strain>
    </source>
</reference>
<feature type="compositionally biased region" description="Basic residues" evidence="1">
    <location>
        <begin position="47"/>
        <end position="57"/>
    </location>
</feature>
<protein>
    <submittedName>
        <fullName evidence="2">Uncharacterized protein</fullName>
    </submittedName>
</protein>
<name>A0A6J4U8X6_9BACT</name>
<evidence type="ECO:0000313" key="2">
    <source>
        <dbReference type="EMBL" id="CAA9541368.1"/>
    </source>
</evidence>
<sequence>GHDPGSPAPAQGSVAGRNRRGRCSRRVRAPDGHAVGQRGWGTSRGVQRVRPRRRHVPSRPPYGRGGRPGDRAVPRTSAQVPAGATV</sequence>
<dbReference type="EMBL" id="CADCWF010000045">
    <property type="protein sequence ID" value="CAA9541368.1"/>
    <property type="molecule type" value="Genomic_DNA"/>
</dbReference>
<feature type="non-terminal residue" evidence="2">
    <location>
        <position position="86"/>
    </location>
</feature>
<feature type="region of interest" description="Disordered" evidence="1">
    <location>
        <begin position="1"/>
        <end position="86"/>
    </location>
</feature>
<gene>
    <name evidence="2" type="ORF">AVDCRST_MAG59-863</name>
</gene>
<dbReference type="AlphaFoldDB" id="A0A6J4U8X6"/>